<evidence type="ECO:0000256" key="2">
    <source>
        <dbReference type="SAM" id="Phobius"/>
    </source>
</evidence>
<protein>
    <submittedName>
        <fullName evidence="3">Uncharacterized protein</fullName>
    </submittedName>
</protein>
<dbReference type="HOGENOM" id="CLU_1627025_0_0_1"/>
<dbReference type="RefSeq" id="XP_007801715.1">
    <property type="nucleotide sequence ID" value="XM_007803524.1"/>
</dbReference>
<keyword evidence="4" id="KW-1185">Reference proteome</keyword>
<evidence type="ECO:0000313" key="4">
    <source>
        <dbReference type="Proteomes" id="UP000019373"/>
    </source>
</evidence>
<reference evidence="4" key="1">
    <citation type="journal article" date="2014" name="BMC Genomics">
        <title>Genome characteristics reveal the impact of lichenization on lichen-forming fungus Endocarpon pusillum Hedwig (Verrucariales, Ascomycota).</title>
        <authorList>
            <person name="Wang Y.-Y."/>
            <person name="Liu B."/>
            <person name="Zhang X.-Y."/>
            <person name="Zhou Q.-M."/>
            <person name="Zhang T."/>
            <person name="Li H."/>
            <person name="Yu Y.-F."/>
            <person name="Zhang X.-L."/>
            <person name="Hao X.-Y."/>
            <person name="Wang M."/>
            <person name="Wang L."/>
            <person name="Wei J.-C."/>
        </authorList>
    </citation>
    <scope>NUCLEOTIDE SEQUENCE [LARGE SCALE GENOMIC DNA]</scope>
    <source>
        <strain evidence="4">Z07020 / HMAS-L-300199</strain>
    </source>
</reference>
<evidence type="ECO:0000313" key="3">
    <source>
        <dbReference type="EMBL" id="ERF72638.1"/>
    </source>
</evidence>
<dbReference type="OrthoDB" id="10628010at2759"/>
<evidence type="ECO:0000256" key="1">
    <source>
        <dbReference type="SAM" id="MobiDB-lite"/>
    </source>
</evidence>
<dbReference type="AlphaFoldDB" id="U1GKE2"/>
<accession>U1GKE2</accession>
<organism evidence="3 4">
    <name type="scientific">Endocarpon pusillum (strain Z07020 / HMAS-L-300199)</name>
    <name type="common">Lichen-forming fungus</name>
    <dbReference type="NCBI Taxonomy" id="1263415"/>
    <lineage>
        <taxon>Eukaryota</taxon>
        <taxon>Fungi</taxon>
        <taxon>Dikarya</taxon>
        <taxon>Ascomycota</taxon>
        <taxon>Pezizomycotina</taxon>
        <taxon>Eurotiomycetes</taxon>
        <taxon>Chaetothyriomycetidae</taxon>
        <taxon>Verrucariales</taxon>
        <taxon>Verrucariaceae</taxon>
        <taxon>Endocarpon</taxon>
    </lineage>
</organism>
<dbReference type="Proteomes" id="UP000019373">
    <property type="component" value="Unassembled WGS sequence"/>
</dbReference>
<dbReference type="EMBL" id="KE721068">
    <property type="protein sequence ID" value="ERF72638.1"/>
    <property type="molecule type" value="Genomic_DNA"/>
</dbReference>
<name>U1GKE2_ENDPU</name>
<feature type="compositionally biased region" description="Basic and acidic residues" evidence="1">
    <location>
        <begin position="140"/>
        <end position="163"/>
    </location>
</feature>
<feature type="transmembrane region" description="Helical" evidence="2">
    <location>
        <begin position="20"/>
        <end position="44"/>
    </location>
</feature>
<keyword evidence="2" id="KW-1133">Transmembrane helix</keyword>
<feature type="region of interest" description="Disordered" evidence="1">
    <location>
        <begin position="56"/>
        <end position="79"/>
    </location>
</feature>
<dbReference type="GeneID" id="19240640"/>
<gene>
    <name evidence="3" type="ORF">EPUS_05692</name>
</gene>
<keyword evidence="2" id="KW-0472">Membrane</keyword>
<keyword evidence="2" id="KW-0812">Transmembrane</keyword>
<sequence length="163" mass="17653">MSSTSSSSISTWWTNLSIYARAGLVIGCLLAFLFLFSTIVLCIVRRGRLLTSRRRGASVPKPAYRSPQPAAESKFTHSTTVEVQDGDEGAYAGQSRSGFGAGAMPPLLGEEVALREYDGRGRGYGYEYGYGHAHGYGVGDKGDADGYAREEGVQREQRTWNAV</sequence>
<feature type="region of interest" description="Disordered" evidence="1">
    <location>
        <begin position="139"/>
        <end position="163"/>
    </location>
</feature>
<proteinExistence type="predicted"/>